<protein>
    <submittedName>
        <fullName evidence="1">Uncharacterized protein</fullName>
    </submittedName>
</protein>
<gene>
    <name evidence="1" type="ORF">PsorP6_000353</name>
</gene>
<organism evidence="1 2">
    <name type="scientific">Peronosclerospora sorghi</name>
    <dbReference type="NCBI Taxonomy" id="230839"/>
    <lineage>
        <taxon>Eukaryota</taxon>
        <taxon>Sar</taxon>
        <taxon>Stramenopiles</taxon>
        <taxon>Oomycota</taxon>
        <taxon>Peronosporomycetes</taxon>
        <taxon>Peronosporales</taxon>
        <taxon>Peronosporaceae</taxon>
        <taxon>Peronosclerospora</taxon>
    </lineage>
</organism>
<comment type="caution">
    <text evidence="1">The sequence shown here is derived from an EMBL/GenBank/DDBJ whole genome shotgun (WGS) entry which is preliminary data.</text>
</comment>
<evidence type="ECO:0000313" key="2">
    <source>
        <dbReference type="Proteomes" id="UP001163321"/>
    </source>
</evidence>
<accession>A0ACC0WW80</accession>
<evidence type="ECO:0000313" key="1">
    <source>
        <dbReference type="EMBL" id="KAI9923139.1"/>
    </source>
</evidence>
<dbReference type="EMBL" id="CM047580">
    <property type="protein sequence ID" value="KAI9923139.1"/>
    <property type="molecule type" value="Genomic_DNA"/>
</dbReference>
<reference evidence="1 2" key="1">
    <citation type="journal article" date="2022" name="bioRxiv">
        <title>The genome of the oomycete Peronosclerospora sorghi, a cosmopolitan pathogen of maize and sorghum, is inflated with dispersed pseudogenes.</title>
        <authorList>
            <person name="Fletcher K."/>
            <person name="Martin F."/>
            <person name="Isakeit T."/>
            <person name="Cavanaugh K."/>
            <person name="Magill C."/>
            <person name="Michelmore R."/>
        </authorList>
    </citation>
    <scope>NUCLEOTIDE SEQUENCE [LARGE SCALE GENOMIC DNA]</scope>
    <source>
        <strain evidence="1">P6</strain>
    </source>
</reference>
<proteinExistence type="predicted"/>
<name>A0ACC0WW80_9STRA</name>
<dbReference type="Proteomes" id="UP001163321">
    <property type="component" value="Chromosome 1"/>
</dbReference>
<keyword evidence="2" id="KW-1185">Reference proteome</keyword>
<sequence length="83" mass="9542">MALVTKLLTYYCKCRKIQYKPGMNEILAPFLSLTEERAGSDGRVALSEGVVYQCFGALIDTFLPHVFEDKEFRHYFTILMSII</sequence>